<dbReference type="GO" id="GO:0003756">
    <property type="term" value="F:protein disulfide isomerase activity"/>
    <property type="evidence" value="ECO:0007669"/>
    <property type="project" value="UniProtKB-EC"/>
</dbReference>
<keyword evidence="8" id="KW-0676">Redox-active center</keyword>
<dbReference type="InterPro" id="IPR036356">
    <property type="entry name" value="ERp29_C_sf"/>
</dbReference>
<dbReference type="PANTHER" id="PTHR45672:SF11">
    <property type="entry name" value="PROTEIN DISULFIDE-ISOMERASE C17H9.14C"/>
    <property type="match status" value="1"/>
</dbReference>
<evidence type="ECO:0000256" key="6">
    <source>
        <dbReference type="ARBA" id="ARBA00023157"/>
    </source>
</evidence>
<dbReference type="PANTHER" id="PTHR45672">
    <property type="entry name" value="PROTEIN DISULFIDE-ISOMERASE C17H9.14C-RELATED"/>
    <property type="match status" value="1"/>
</dbReference>
<dbReference type="CDD" id="cd00238">
    <property type="entry name" value="ERp29c"/>
    <property type="match status" value="1"/>
</dbReference>
<keyword evidence="4 10" id="KW-0732">Signal</keyword>
<keyword evidence="6" id="KW-1015">Disulfide bond</keyword>
<evidence type="ECO:0000256" key="4">
    <source>
        <dbReference type="ARBA" id="ARBA00022729"/>
    </source>
</evidence>
<dbReference type="PROSITE" id="PS51352">
    <property type="entry name" value="THIOREDOXIN_2"/>
    <property type="match status" value="2"/>
</dbReference>
<dbReference type="FunFam" id="3.40.30.10:FF:000032">
    <property type="entry name" value="Protein disulfide-isomerase A6 homolog"/>
    <property type="match status" value="1"/>
</dbReference>
<dbReference type="InterPro" id="IPR036249">
    <property type="entry name" value="Thioredoxin-like_sf"/>
</dbReference>
<dbReference type="Gene3D" id="3.40.30.10">
    <property type="entry name" value="Glutaredoxin"/>
    <property type="match status" value="2"/>
</dbReference>
<reference evidence="12 13" key="1">
    <citation type="journal article" date="2020" name="Genomics">
        <title>Complete, high-quality genomes from long-read metagenomic sequencing of two wolf lichen thalli reveals enigmatic genome architecture.</title>
        <authorList>
            <person name="McKenzie S.K."/>
            <person name="Walston R.F."/>
            <person name="Allen J.L."/>
        </authorList>
    </citation>
    <scope>NUCLEOTIDE SEQUENCE [LARGE SCALE GENOMIC DNA]</scope>
    <source>
        <strain evidence="12">WasteWater1</strain>
    </source>
</reference>
<evidence type="ECO:0000256" key="8">
    <source>
        <dbReference type="ARBA" id="ARBA00023284"/>
    </source>
</evidence>
<dbReference type="SUPFAM" id="SSF47933">
    <property type="entry name" value="ERP29 C domain-like"/>
    <property type="match status" value="1"/>
</dbReference>
<feature type="chain" id="PRO_5034075356" description="protein disulfide-isomerase" evidence="10">
    <location>
        <begin position="20"/>
        <end position="365"/>
    </location>
</feature>
<dbReference type="InterPro" id="IPR017937">
    <property type="entry name" value="Thioredoxin_CS"/>
</dbReference>
<dbReference type="AlphaFoldDB" id="A0A8H6CEQ9"/>
<dbReference type="Proteomes" id="UP000593566">
    <property type="component" value="Unassembled WGS sequence"/>
</dbReference>
<evidence type="ECO:0000313" key="12">
    <source>
        <dbReference type="EMBL" id="KAF6222137.1"/>
    </source>
</evidence>
<dbReference type="SUPFAM" id="SSF52833">
    <property type="entry name" value="Thioredoxin-like"/>
    <property type="match status" value="2"/>
</dbReference>
<dbReference type="Gene3D" id="1.20.1150.12">
    <property type="entry name" value="Endoplasmic reticulum resident protein 29, C-terminal domain"/>
    <property type="match status" value="1"/>
</dbReference>
<keyword evidence="5" id="KW-0677">Repeat</keyword>
<accession>A0A8H6CEQ9</accession>
<comment type="caution">
    <text evidence="12">The sequence shown here is derived from an EMBL/GenBank/DDBJ whole genome shotgun (WGS) entry which is preliminary data.</text>
</comment>
<dbReference type="EC" id="5.3.4.1" evidence="3"/>
<evidence type="ECO:0000256" key="1">
    <source>
        <dbReference type="ARBA" id="ARBA00001182"/>
    </source>
</evidence>
<evidence type="ECO:0000259" key="11">
    <source>
        <dbReference type="PROSITE" id="PS51352"/>
    </source>
</evidence>
<dbReference type="PROSITE" id="PS00194">
    <property type="entry name" value="THIOREDOXIN_1"/>
    <property type="match status" value="2"/>
</dbReference>
<gene>
    <name evidence="12" type="ORF">HO133_001223</name>
</gene>
<evidence type="ECO:0000256" key="2">
    <source>
        <dbReference type="ARBA" id="ARBA00006347"/>
    </source>
</evidence>
<dbReference type="InterPro" id="IPR005788">
    <property type="entry name" value="PDI_thioredoxin-like_dom"/>
</dbReference>
<dbReference type="PRINTS" id="PR00421">
    <property type="entry name" value="THIOREDOXIN"/>
</dbReference>
<feature type="domain" description="Thioredoxin" evidence="11">
    <location>
        <begin position="13"/>
        <end position="131"/>
    </location>
</feature>
<comment type="catalytic activity">
    <reaction evidence="1">
        <text>Catalyzes the rearrangement of -S-S- bonds in proteins.</text>
        <dbReference type="EC" id="5.3.4.1"/>
    </reaction>
</comment>
<dbReference type="Pfam" id="PF00085">
    <property type="entry name" value="Thioredoxin"/>
    <property type="match status" value="2"/>
</dbReference>
<dbReference type="InterPro" id="IPR011679">
    <property type="entry name" value="ERp29_C"/>
</dbReference>
<dbReference type="RefSeq" id="XP_037151572.1">
    <property type="nucleotide sequence ID" value="XM_037292153.1"/>
</dbReference>
<evidence type="ECO:0000256" key="7">
    <source>
        <dbReference type="ARBA" id="ARBA00023235"/>
    </source>
</evidence>
<dbReference type="CDD" id="cd02998">
    <property type="entry name" value="PDI_a_ERp38"/>
    <property type="match status" value="2"/>
</dbReference>
<comment type="similarity">
    <text evidence="2 9">Belongs to the protein disulfide isomerase family.</text>
</comment>
<sequence>MVRLTYLLLSAFALLGANAASSVLDLVPDNFDDIVLKSGKPALVEFFAPWCGHCKKLAPIYEELATNFEFAKDKVSIAKVDADAEKDLGRKFGVQGFPTLKWFDGKSDTPTDYQGGRDLESLSSFISEKTGLKIKTKKAAPSAVEMLTDRSFKAEIGGDKDVLVAFTAPWCGHCKSLAPVWEQVATDYASEPDVLIAKVDAEAENSKATAQDQGVKSYPTIKYFPKGSTTPEPYEGGRTEQDILSFMNEKAGVHRTIGGKLDEIAGTIPSLDTIVSRLTGGESIASLSEQITASAKASKDKYAEYYVKVSEKLGKNAGYAEKELARLQGLIKKGGLAPEKIDDLTSRSNILRRFKGQEPVAKEEL</sequence>
<proteinExistence type="inferred from homology"/>
<dbReference type="GeneID" id="59329639"/>
<evidence type="ECO:0000256" key="5">
    <source>
        <dbReference type="ARBA" id="ARBA00022737"/>
    </source>
</evidence>
<protein>
    <recommendedName>
        <fullName evidence="3">protein disulfide-isomerase</fullName>
        <ecNumber evidence="3">5.3.4.1</ecNumber>
    </recommendedName>
</protein>
<keyword evidence="13" id="KW-1185">Reference proteome</keyword>
<dbReference type="NCBIfam" id="TIGR01126">
    <property type="entry name" value="pdi_dom"/>
    <property type="match status" value="2"/>
</dbReference>
<feature type="signal peptide" evidence="10">
    <location>
        <begin position="1"/>
        <end position="19"/>
    </location>
</feature>
<evidence type="ECO:0000256" key="9">
    <source>
        <dbReference type="RuleBase" id="RU004208"/>
    </source>
</evidence>
<dbReference type="GO" id="GO:0006457">
    <property type="term" value="P:protein folding"/>
    <property type="evidence" value="ECO:0007669"/>
    <property type="project" value="TreeGrafter"/>
</dbReference>
<evidence type="ECO:0000256" key="10">
    <source>
        <dbReference type="SAM" id="SignalP"/>
    </source>
</evidence>
<keyword evidence="7" id="KW-0413">Isomerase</keyword>
<dbReference type="GO" id="GO:0005783">
    <property type="term" value="C:endoplasmic reticulum"/>
    <property type="evidence" value="ECO:0007669"/>
    <property type="project" value="InterPro"/>
</dbReference>
<evidence type="ECO:0000256" key="3">
    <source>
        <dbReference type="ARBA" id="ARBA00012723"/>
    </source>
</evidence>
<name>A0A8H6CEQ9_9LECA</name>
<dbReference type="EMBL" id="JACCJB010000012">
    <property type="protein sequence ID" value="KAF6222137.1"/>
    <property type="molecule type" value="Genomic_DNA"/>
</dbReference>
<dbReference type="InterPro" id="IPR051063">
    <property type="entry name" value="PDI"/>
</dbReference>
<organism evidence="12 13">
    <name type="scientific">Letharia lupina</name>
    <dbReference type="NCBI Taxonomy" id="560253"/>
    <lineage>
        <taxon>Eukaryota</taxon>
        <taxon>Fungi</taxon>
        <taxon>Dikarya</taxon>
        <taxon>Ascomycota</taxon>
        <taxon>Pezizomycotina</taxon>
        <taxon>Lecanoromycetes</taxon>
        <taxon>OSLEUM clade</taxon>
        <taxon>Lecanoromycetidae</taxon>
        <taxon>Lecanorales</taxon>
        <taxon>Lecanorineae</taxon>
        <taxon>Parmeliaceae</taxon>
        <taxon>Letharia</taxon>
    </lineage>
</organism>
<dbReference type="Pfam" id="PF07749">
    <property type="entry name" value="ERp29"/>
    <property type="match status" value="1"/>
</dbReference>
<evidence type="ECO:0000313" key="13">
    <source>
        <dbReference type="Proteomes" id="UP000593566"/>
    </source>
</evidence>
<dbReference type="InterPro" id="IPR013766">
    <property type="entry name" value="Thioredoxin_domain"/>
</dbReference>
<feature type="domain" description="Thioredoxin" evidence="11">
    <location>
        <begin position="134"/>
        <end position="252"/>
    </location>
</feature>